<dbReference type="NCBIfam" id="TIGR00755">
    <property type="entry name" value="ksgA"/>
    <property type="match status" value="1"/>
</dbReference>
<evidence type="ECO:0000259" key="8">
    <source>
        <dbReference type="SMART" id="SM00650"/>
    </source>
</evidence>
<feature type="binding site" evidence="7">
    <location>
        <position position="29"/>
    </location>
    <ligand>
        <name>S-adenosyl-L-methionine</name>
        <dbReference type="ChEBI" id="CHEBI:59789"/>
    </ligand>
</feature>
<evidence type="ECO:0000313" key="9">
    <source>
        <dbReference type="EMBL" id="KKW42322.1"/>
    </source>
</evidence>
<gene>
    <name evidence="9" type="ORF">UY92_C0008G0018</name>
</gene>
<keyword evidence="3 7" id="KW-0489">Methyltransferase</keyword>
<dbReference type="AlphaFoldDB" id="A0A0G2ALX5"/>
<feature type="binding site" evidence="7">
    <location>
        <position position="31"/>
    </location>
    <ligand>
        <name>S-adenosyl-L-methionine</name>
        <dbReference type="ChEBI" id="CHEBI:59789"/>
    </ligand>
</feature>
<evidence type="ECO:0000256" key="2">
    <source>
        <dbReference type="ARBA" id="ARBA00022552"/>
    </source>
</evidence>
<dbReference type="Proteomes" id="UP000033870">
    <property type="component" value="Unassembled WGS sequence"/>
</dbReference>
<keyword evidence="5 7" id="KW-0949">S-adenosyl-L-methionine</keyword>
<feature type="binding site" evidence="7">
    <location>
        <position position="77"/>
    </location>
    <ligand>
        <name>S-adenosyl-L-methionine</name>
        <dbReference type="ChEBI" id="CHEBI:59789"/>
    </ligand>
</feature>
<dbReference type="GO" id="GO:0005829">
    <property type="term" value="C:cytosol"/>
    <property type="evidence" value="ECO:0007669"/>
    <property type="project" value="TreeGrafter"/>
</dbReference>
<reference evidence="9 10" key="1">
    <citation type="journal article" date="2015" name="Nature">
        <title>rRNA introns, odd ribosomes, and small enigmatic genomes across a large radiation of phyla.</title>
        <authorList>
            <person name="Brown C.T."/>
            <person name="Hug L.A."/>
            <person name="Thomas B.C."/>
            <person name="Sharon I."/>
            <person name="Castelle C.J."/>
            <person name="Singh A."/>
            <person name="Wilkins M.J."/>
            <person name="Williams K.H."/>
            <person name="Banfield J.F."/>
        </authorList>
    </citation>
    <scope>NUCLEOTIDE SEQUENCE [LARGE SCALE GENOMIC DNA]</scope>
</reference>
<dbReference type="GO" id="GO:0000179">
    <property type="term" value="F:rRNA (adenine-N6,N6-)-dimethyltransferase activity"/>
    <property type="evidence" value="ECO:0007669"/>
    <property type="project" value="UniProtKB-UniRule"/>
</dbReference>
<keyword evidence="6 7" id="KW-0694">RNA-binding</keyword>
<keyword evidence="1" id="KW-0963">Cytoplasm</keyword>
<feature type="domain" description="Ribosomal RNA adenine methylase transferase N-terminal" evidence="8">
    <location>
        <begin position="36"/>
        <end position="211"/>
    </location>
</feature>
<dbReference type="SMART" id="SM00650">
    <property type="entry name" value="rADc"/>
    <property type="match status" value="1"/>
</dbReference>
<organism evidence="9 10">
    <name type="scientific">Candidatus Magasanikbacteria bacterium GW2011_GWA2_56_11</name>
    <dbReference type="NCBI Taxonomy" id="1619044"/>
    <lineage>
        <taxon>Bacteria</taxon>
        <taxon>Candidatus Magasanikiibacteriota</taxon>
    </lineage>
</organism>
<protein>
    <submittedName>
        <fullName evidence="9">Ribosomal RNA small subunit methyltransferase A</fullName>
    </submittedName>
</protein>
<keyword evidence="4 7" id="KW-0808">Transferase</keyword>
<feature type="binding site" evidence="7">
    <location>
        <position position="125"/>
    </location>
    <ligand>
        <name>S-adenosyl-L-methionine</name>
        <dbReference type="ChEBI" id="CHEBI:59789"/>
    </ligand>
</feature>
<dbReference type="STRING" id="1619044.UY92_C0008G0018"/>
<proteinExistence type="inferred from homology"/>
<evidence type="ECO:0000256" key="1">
    <source>
        <dbReference type="ARBA" id="ARBA00022490"/>
    </source>
</evidence>
<dbReference type="EMBL" id="LCRX01000008">
    <property type="protein sequence ID" value="KKW42322.1"/>
    <property type="molecule type" value="Genomic_DNA"/>
</dbReference>
<sequence>MDSRLLQPSYIKELCRRYGFSPQKSLGQNYLVSALPVNAMIAAGELTPDDTVIEIGPGFGVLTLALSPLVRRVVAFEIEQTLRPYWEERCREYPNITVIWGEAIYELAKYQSELRGLRSYKVLANLPYQITSYALRTVLELEPPPERAVVMVQREVADRLSAGPGDMSLLSASVQYYGQPRITARVPRGSFWPPPQVDSAIVAIGGIEKRRSEIRCSGVEPAVFFRYIRAGFGHKRKQLAKNIAAQLAPDPETVKKALRALSRPETVRAEELSVGEWLELITLLEAAGR</sequence>
<evidence type="ECO:0000256" key="7">
    <source>
        <dbReference type="PROSITE-ProRule" id="PRU01026"/>
    </source>
</evidence>
<evidence type="ECO:0000256" key="3">
    <source>
        <dbReference type="ARBA" id="ARBA00022603"/>
    </source>
</evidence>
<dbReference type="InterPro" id="IPR001737">
    <property type="entry name" value="KsgA/Erm"/>
</dbReference>
<dbReference type="PANTHER" id="PTHR11727:SF7">
    <property type="entry name" value="DIMETHYLADENOSINE TRANSFERASE-RELATED"/>
    <property type="match status" value="1"/>
</dbReference>
<comment type="caution">
    <text evidence="7">Lacks conserved residue(s) required for the propagation of feature annotation.</text>
</comment>
<evidence type="ECO:0000256" key="4">
    <source>
        <dbReference type="ARBA" id="ARBA00022679"/>
    </source>
</evidence>
<evidence type="ECO:0000256" key="5">
    <source>
        <dbReference type="ARBA" id="ARBA00022691"/>
    </source>
</evidence>
<dbReference type="InterPro" id="IPR029063">
    <property type="entry name" value="SAM-dependent_MTases_sf"/>
</dbReference>
<comment type="similarity">
    <text evidence="7">Belongs to the class I-like SAM-binding methyltransferase superfamily. rRNA adenine N(6)-methyltransferase family.</text>
</comment>
<dbReference type="PROSITE" id="PS51689">
    <property type="entry name" value="SAM_RNA_A_N6_MT"/>
    <property type="match status" value="1"/>
</dbReference>
<evidence type="ECO:0000313" key="10">
    <source>
        <dbReference type="Proteomes" id="UP000033870"/>
    </source>
</evidence>
<evidence type="ECO:0000256" key="6">
    <source>
        <dbReference type="ARBA" id="ARBA00022884"/>
    </source>
</evidence>
<dbReference type="GO" id="GO:0003723">
    <property type="term" value="F:RNA binding"/>
    <property type="evidence" value="ECO:0007669"/>
    <property type="project" value="UniProtKB-UniRule"/>
</dbReference>
<keyword evidence="2" id="KW-0698">rRNA processing</keyword>
<accession>A0A0G2ALX5</accession>
<dbReference type="SUPFAM" id="SSF53335">
    <property type="entry name" value="S-adenosyl-L-methionine-dependent methyltransferases"/>
    <property type="match status" value="1"/>
</dbReference>
<dbReference type="PATRIC" id="fig|1619044.3.peg.638"/>
<dbReference type="Gene3D" id="1.10.8.100">
    <property type="entry name" value="Ribosomal RNA adenine dimethylase-like, domain 2"/>
    <property type="match status" value="1"/>
</dbReference>
<dbReference type="Pfam" id="PF00398">
    <property type="entry name" value="RrnaAD"/>
    <property type="match status" value="1"/>
</dbReference>
<dbReference type="Gene3D" id="3.40.50.150">
    <property type="entry name" value="Vaccinia Virus protein VP39"/>
    <property type="match status" value="1"/>
</dbReference>
<name>A0A0G2ALX5_9BACT</name>
<dbReference type="InterPro" id="IPR020598">
    <property type="entry name" value="rRNA_Ade_methylase_Trfase_N"/>
</dbReference>
<comment type="caution">
    <text evidence="9">The sequence shown here is derived from an EMBL/GenBank/DDBJ whole genome shotgun (WGS) entry which is preliminary data.</text>
</comment>
<dbReference type="InterPro" id="IPR023165">
    <property type="entry name" value="rRNA_Ade_diMease-like_C"/>
</dbReference>
<feature type="binding site" evidence="7">
    <location>
        <position position="56"/>
    </location>
    <ligand>
        <name>S-adenosyl-L-methionine</name>
        <dbReference type="ChEBI" id="CHEBI:59789"/>
    </ligand>
</feature>
<dbReference type="PANTHER" id="PTHR11727">
    <property type="entry name" value="DIMETHYLADENOSINE TRANSFERASE"/>
    <property type="match status" value="1"/>
</dbReference>
<dbReference type="InterPro" id="IPR011530">
    <property type="entry name" value="rRNA_adenine_dimethylase"/>
</dbReference>